<evidence type="ECO:0000256" key="2">
    <source>
        <dbReference type="ARBA" id="ARBA00022448"/>
    </source>
</evidence>
<sequence length="303" mass="33995">MSIKIENLTKVYGDQKAVNNISFEAKPGEILGFLGPNGAGKSTTMKIATCYVPPTQGTIKVCGYDVVENPIEVRKMVGYLPEHNPLYLDMYVREYLEYSAAIYNIKGQKRKQRVDEMIELTGLTRERKKKIGALSKGYRQRVGLAQALIHDPEVLILDEPTTGLDPIQLEDIRALIKKVSQNKTVMLSTHIMQEVQILCDRVVIIRKGDLVADDKVENLRHYGAKTALNLKFESPTSAAFLSSIEGVEKIEIVDPANVLVYYANDLDLRGDIFRKSASENQAIIEMNMQIQSMEEIFTQLAQG</sequence>
<evidence type="ECO:0000313" key="6">
    <source>
        <dbReference type="EMBL" id="AZQ61309.1"/>
    </source>
</evidence>
<dbReference type="AlphaFoldDB" id="A0A3Q9FNW8"/>
<keyword evidence="4 6" id="KW-0067">ATP-binding</keyword>
<dbReference type="InterPro" id="IPR019864">
    <property type="entry name" value="Motility-assoc_ABC_GldA"/>
</dbReference>
<organism evidence="6 7">
    <name type="scientific">Flammeovirga pectinis</name>
    <dbReference type="NCBI Taxonomy" id="2494373"/>
    <lineage>
        <taxon>Bacteria</taxon>
        <taxon>Pseudomonadati</taxon>
        <taxon>Bacteroidota</taxon>
        <taxon>Cytophagia</taxon>
        <taxon>Cytophagales</taxon>
        <taxon>Flammeovirgaceae</taxon>
        <taxon>Flammeovirga</taxon>
    </lineage>
</organism>
<evidence type="ECO:0000256" key="3">
    <source>
        <dbReference type="ARBA" id="ARBA00022741"/>
    </source>
</evidence>
<dbReference type="InterPro" id="IPR027417">
    <property type="entry name" value="P-loop_NTPase"/>
</dbReference>
<accession>A0A3Q9FNW8</accession>
<dbReference type="EMBL" id="CP034562">
    <property type="protein sequence ID" value="AZQ61309.1"/>
    <property type="molecule type" value="Genomic_DNA"/>
</dbReference>
<dbReference type="GO" id="GO:0005524">
    <property type="term" value="F:ATP binding"/>
    <property type="evidence" value="ECO:0007669"/>
    <property type="project" value="UniProtKB-KW"/>
</dbReference>
<dbReference type="PANTHER" id="PTHR43335:SF4">
    <property type="entry name" value="ABC TRANSPORTER, ATP-BINDING PROTEIN"/>
    <property type="match status" value="1"/>
</dbReference>
<dbReference type="NCBIfam" id="TIGR03522">
    <property type="entry name" value="GldA_ABC_ATP"/>
    <property type="match status" value="1"/>
</dbReference>
<evidence type="ECO:0000256" key="4">
    <source>
        <dbReference type="ARBA" id="ARBA00022840"/>
    </source>
</evidence>
<dbReference type="Proteomes" id="UP000267268">
    <property type="component" value="Chromosome 1"/>
</dbReference>
<dbReference type="PROSITE" id="PS50893">
    <property type="entry name" value="ABC_TRANSPORTER_2"/>
    <property type="match status" value="1"/>
</dbReference>
<proteinExistence type="inferred from homology"/>
<dbReference type="Gene3D" id="3.40.50.300">
    <property type="entry name" value="P-loop containing nucleotide triphosphate hydrolases"/>
    <property type="match status" value="1"/>
</dbReference>
<dbReference type="SMART" id="SM00382">
    <property type="entry name" value="AAA"/>
    <property type="match status" value="1"/>
</dbReference>
<reference evidence="6 7" key="1">
    <citation type="submission" date="2018-12" db="EMBL/GenBank/DDBJ databases">
        <title>Flammeovirga pectinis sp. nov., isolated from the gut of the Korean scallop, Patinopecten yessoensis.</title>
        <authorList>
            <person name="Bae J.-W."/>
            <person name="Jeong Y.-S."/>
            <person name="Kang W."/>
        </authorList>
    </citation>
    <scope>NUCLEOTIDE SEQUENCE [LARGE SCALE GENOMIC DNA]</scope>
    <source>
        <strain evidence="6 7">L12M1</strain>
    </source>
</reference>
<dbReference type="SUPFAM" id="SSF52540">
    <property type="entry name" value="P-loop containing nucleoside triphosphate hydrolases"/>
    <property type="match status" value="1"/>
</dbReference>
<feature type="domain" description="ABC transporter" evidence="5">
    <location>
        <begin position="3"/>
        <end position="232"/>
    </location>
</feature>
<comment type="similarity">
    <text evidence="1">Belongs to the ABC transporter superfamily.</text>
</comment>
<evidence type="ECO:0000313" key="7">
    <source>
        <dbReference type="Proteomes" id="UP000267268"/>
    </source>
</evidence>
<evidence type="ECO:0000256" key="1">
    <source>
        <dbReference type="ARBA" id="ARBA00005417"/>
    </source>
</evidence>
<dbReference type="Pfam" id="PF00005">
    <property type="entry name" value="ABC_tran"/>
    <property type="match status" value="1"/>
</dbReference>
<dbReference type="InterPro" id="IPR003439">
    <property type="entry name" value="ABC_transporter-like_ATP-bd"/>
</dbReference>
<dbReference type="RefSeq" id="WP_126611657.1">
    <property type="nucleotide sequence ID" value="NZ_CP034562.1"/>
</dbReference>
<keyword evidence="2" id="KW-0813">Transport</keyword>
<dbReference type="InterPro" id="IPR003593">
    <property type="entry name" value="AAA+_ATPase"/>
</dbReference>
<keyword evidence="7" id="KW-1185">Reference proteome</keyword>
<evidence type="ECO:0000259" key="5">
    <source>
        <dbReference type="PROSITE" id="PS50893"/>
    </source>
</evidence>
<protein>
    <submittedName>
        <fullName evidence="6">Gliding motility-associated ABC transporter ATP-binding subunit GldA</fullName>
    </submittedName>
</protein>
<dbReference type="OrthoDB" id="977540at2"/>
<dbReference type="KEGG" id="fll:EI427_03440"/>
<gene>
    <name evidence="6" type="primary">gldA</name>
    <name evidence="6" type="ORF">EI427_03440</name>
</gene>
<keyword evidence="3" id="KW-0547">Nucleotide-binding</keyword>
<dbReference type="PANTHER" id="PTHR43335">
    <property type="entry name" value="ABC TRANSPORTER, ATP-BINDING PROTEIN"/>
    <property type="match status" value="1"/>
</dbReference>
<dbReference type="GO" id="GO:0016887">
    <property type="term" value="F:ATP hydrolysis activity"/>
    <property type="evidence" value="ECO:0007669"/>
    <property type="project" value="InterPro"/>
</dbReference>
<name>A0A3Q9FNW8_9BACT</name>